<accession>A0AAD5XXJ6</accession>
<organism evidence="6 7">
    <name type="scientific">Clydaea vesicula</name>
    <dbReference type="NCBI Taxonomy" id="447962"/>
    <lineage>
        <taxon>Eukaryota</taxon>
        <taxon>Fungi</taxon>
        <taxon>Fungi incertae sedis</taxon>
        <taxon>Chytridiomycota</taxon>
        <taxon>Chytridiomycota incertae sedis</taxon>
        <taxon>Chytridiomycetes</taxon>
        <taxon>Lobulomycetales</taxon>
        <taxon>Lobulomycetaceae</taxon>
        <taxon>Clydaea</taxon>
    </lineage>
</organism>
<dbReference type="Gene3D" id="1.10.1280.10">
    <property type="entry name" value="Di-copper center containing domain from catechol oxidase"/>
    <property type="match status" value="1"/>
</dbReference>
<feature type="domain" description="Tyrosinase copper-binding" evidence="4">
    <location>
        <begin position="89"/>
        <end position="106"/>
    </location>
</feature>
<feature type="chain" id="PRO_5042015750" description="Tyrosinase copper-binding domain-containing protein" evidence="3">
    <location>
        <begin position="20"/>
        <end position="392"/>
    </location>
</feature>
<keyword evidence="2" id="KW-0186">Copper</keyword>
<sequence length="392" mass="45259">MKHLALFIVVLACIPYIFSIPQNRPRPTTQSSFVQCSGNTVRKEVRDMKLDGDLDAYVAAFLSLAKDGTLLKFVNWHSPNEGGFWNYAHFTPRFLPWHRIFLKEFEKLIQSRGGKYVPYWDWSLDSQRPWLSPVLSSEFFGSPNRETHIVDNGYFKNYTTTVSRSPIIHDYSPVGPFNSDNQLTTFSHPQALLLLLNESSQFSEFSYDFEMGPHFFVHQGIGGSRGQFSMWQSPDDPLFFLHHSFVDYMFSRFQDKYPDSFEGSRYGEQFTDITDEEILRPFNIPIKNVLKLDQVCVSYQLPSEQVLKSAENFTGTIVAPSIKLEWFKKTGLNLDQINTIINNTINVTNFINNNNLTVKSPNIPGVWIQKSNEVMKTKLNLKLVFILIFLIL</sequence>
<protein>
    <recommendedName>
        <fullName evidence="4 5">Tyrosinase copper-binding domain-containing protein</fullName>
    </recommendedName>
</protein>
<evidence type="ECO:0000256" key="2">
    <source>
        <dbReference type="ARBA" id="ARBA00023008"/>
    </source>
</evidence>
<feature type="domain" description="Tyrosinase copper-binding" evidence="5">
    <location>
        <begin position="236"/>
        <end position="247"/>
    </location>
</feature>
<evidence type="ECO:0000259" key="5">
    <source>
        <dbReference type="PROSITE" id="PS00498"/>
    </source>
</evidence>
<dbReference type="InterPro" id="IPR002227">
    <property type="entry name" value="Tyrosinase_Cu-bd"/>
</dbReference>
<keyword evidence="7" id="KW-1185">Reference proteome</keyword>
<dbReference type="PRINTS" id="PR00092">
    <property type="entry name" value="TYROSINASE"/>
</dbReference>
<evidence type="ECO:0000313" key="6">
    <source>
        <dbReference type="EMBL" id="KAJ3224250.1"/>
    </source>
</evidence>
<dbReference type="SUPFAM" id="SSF48056">
    <property type="entry name" value="Di-copper centre-containing domain"/>
    <property type="match status" value="1"/>
</dbReference>
<dbReference type="PANTHER" id="PTHR11474:SF126">
    <property type="entry name" value="TYROSINASE-LIKE PROTEIN TYR-1-RELATED"/>
    <property type="match status" value="1"/>
</dbReference>
<keyword evidence="3" id="KW-0732">Signal</keyword>
<name>A0AAD5XXJ6_9FUNG</name>
<keyword evidence="1" id="KW-0479">Metal-binding</keyword>
<gene>
    <name evidence="6" type="ORF">HK099_008706</name>
</gene>
<evidence type="ECO:0000256" key="1">
    <source>
        <dbReference type="ARBA" id="ARBA00022723"/>
    </source>
</evidence>
<dbReference type="EMBL" id="JADGJW010000099">
    <property type="protein sequence ID" value="KAJ3224250.1"/>
    <property type="molecule type" value="Genomic_DNA"/>
</dbReference>
<comment type="caution">
    <text evidence="6">The sequence shown here is derived from an EMBL/GenBank/DDBJ whole genome shotgun (WGS) entry which is preliminary data.</text>
</comment>
<dbReference type="GO" id="GO:0016491">
    <property type="term" value="F:oxidoreductase activity"/>
    <property type="evidence" value="ECO:0007669"/>
    <property type="project" value="InterPro"/>
</dbReference>
<dbReference type="InterPro" id="IPR050316">
    <property type="entry name" value="Tyrosinase/Hemocyanin"/>
</dbReference>
<dbReference type="PROSITE" id="PS00497">
    <property type="entry name" value="TYROSINASE_1"/>
    <property type="match status" value="1"/>
</dbReference>
<dbReference type="Proteomes" id="UP001211065">
    <property type="component" value="Unassembled WGS sequence"/>
</dbReference>
<dbReference type="GO" id="GO:0046872">
    <property type="term" value="F:metal ion binding"/>
    <property type="evidence" value="ECO:0007669"/>
    <property type="project" value="UniProtKB-KW"/>
</dbReference>
<proteinExistence type="predicted"/>
<evidence type="ECO:0000259" key="4">
    <source>
        <dbReference type="PROSITE" id="PS00497"/>
    </source>
</evidence>
<feature type="signal peptide" evidence="3">
    <location>
        <begin position="1"/>
        <end position="19"/>
    </location>
</feature>
<evidence type="ECO:0000256" key="3">
    <source>
        <dbReference type="SAM" id="SignalP"/>
    </source>
</evidence>
<dbReference type="InterPro" id="IPR008922">
    <property type="entry name" value="Di-copper_centre_dom_sf"/>
</dbReference>
<evidence type="ECO:0000313" key="7">
    <source>
        <dbReference type="Proteomes" id="UP001211065"/>
    </source>
</evidence>
<reference evidence="6" key="1">
    <citation type="submission" date="2020-05" db="EMBL/GenBank/DDBJ databases">
        <title>Phylogenomic resolution of chytrid fungi.</title>
        <authorList>
            <person name="Stajich J.E."/>
            <person name="Amses K."/>
            <person name="Simmons R."/>
            <person name="Seto K."/>
            <person name="Myers J."/>
            <person name="Bonds A."/>
            <person name="Quandt C.A."/>
            <person name="Barry K."/>
            <person name="Liu P."/>
            <person name="Grigoriev I."/>
            <person name="Longcore J.E."/>
            <person name="James T.Y."/>
        </authorList>
    </citation>
    <scope>NUCLEOTIDE SEQUENCE</scope>
    <source>
        <strain evidence="6">JEL0476</strain>
    </source>
</reference>
<dbReference type="PANTHER" id="PTHR11474">
    <property type="entry name" value="TYROSINASE FAMILY MEMBER"/>
    <property type="match status" value="1"/>
</dbReference>
<dbReference type="PROSITE" id="PS00498">
    <property type="entry name" value="TYROSINASE_2"/>
    <property type="match status" value="1"/>
</dbReference>
<dbReference type="Pfam" id="PF00264">
    <property type="entry name" value="Tyrosinase"/>
    <property type="match status" value="1"/>
</dbReference>
<dbReference type="AlphaFoldDB" id="A0AAD5XXJ6"/>